<dbReference type="AlphaFoldDB" id="A0A7X2H814"/>
<dbReference type="Pfam" id="PF13483">
    <property type="entry name" value="Lactamase_B_3"/>
    <property type="match status" value="1"/>
</dbReference>
<protein>
    <submittedName>
        <fullName evidence="1">MBL fold metallo-hydrolase</fullName>
    </submittedName>
</protein>
<proteinExistence type="predicted"/>
<dbReference type="PANTHER" id="PTHR42967">
    <property type="entry name" value="METAL DEPENDENT HYDROLASE"/>
    <property type="match status" value="1"/>
</dbReference>
<evidence type="ECO:0000313" key="2">
    <source>
        <dbReference type="Proteomes" id="UP000463051"/>
    </source>
</evidence>
<gene>
    <name evidence="1" type="ORF">GJB61_16055</name>
</gene>
<dbReference type="Gene3D" id="3.60.15.10">
    <property type="entry name" value="Ribonuclease Z/Hydroxyacylglutathione hydrolase-like"/>
    <property type="match status" value="1"/>
</dbReference>
<dbReference type="InterPro" id="IPR036866">
    <property type="entry name" value="RibonucZ/Hydroxyglut_hydro"/>
</dbReference>
<dbReference type="Proteomes" id="UP000463051">
    <property type="component" value="Unassembled WGS sequence"/>
</dbReference>
<dbReference type="RefSeq" id="WP_154119663.1">
    <property type="nucleotide sequence ID" value="NZ_WJXB01000005.1"/>
</dbReference>
<keyword evidence="2" id="KW-1185">Reference proteome</keyword>
<keyword evidence="1" id="KW-0378">Hydrolase</keyword>
<dbReference type="GO" id="GO:0016787">
    <property type="term" value="F:hydrolase activity"/>
    <property type="evidence" value="ECO:0007669"/>
    <property type="project" value="UniProtKB-KW"/>
</dbReference>
<sequence>MKIKWFGQSAFLLTSQQGTVILIDPFGRRFLGYRIPELQADIVAVTHDHRDHNQVKVVQGKVELVNKPEHYTIKDVEIQGIPTFHDNVGGAKRGKNIVFVFTVDGLRICHTGDLGHILTAEQVQSIGKVDVLMLPVGGGGKTLDGVGAAEVMRQLQPTVAIPMHYSTKALGLFGKILFDREDKFLRAAGYPGTEVKELNISQETLEDYRGVVTFQYK</sequence>
<dbReference type="PANTHER" id="PTHR42967:SF1">
    <property type="entry name" value="MBL FOLD METALLO-HYDROLASE"/>
    <property type="match status" value="1"/>
</dbReference>
<organism evidence="1 2">
    <name type="scientific">Paenibacillus monticola</name>
    <dbReference type="NCBI Taxonomy" id="2666075"/>
    <lineage>
        <taxon>Bacteria</taxon>
        <taxon>Bacillati</taxon>
        <taxon>Bacillota</taxon>
        <taxon>Bacilli</taxon>
        <taxon>Bacillales</taxon>
        <taxon>Paenibacillaceae</taxon>
        <taxon>Paenibacillus</taxon>
    </lineage>
</organism>
<comment type="caution">
    <text evidence="1">The sequence shown here is derived from an EMBL/GenBank/DDBJ whole genome shotgun (WGS) entry which is preliminary data.</text>
</comment>
<name>A0A7X2H814_9BACL</name>
<reference evidence="1 2" key="1">
    <citation type="submission" date="2019-11" db="EMBL/GenBank/DDBJ databases">
        <title>Paenibacillus monticola sp. nov., a novel PGPR strain isolated from mountain sample in China.</title>
        <authorList>
            <person name="Zhao Q."/>
            <person name="Li H.-P."/>
            <person name="Zhang J.-L."/>
        </authorList>
    </citation>
    <scope>NUCLEOTIDE SEQUENCE [LARGE SCALE GENOMIC DNA]</scope>
    <source>
        <strain evidence="1 2">LC-T2</strain>
    </source>
</reference>
<dbReference type="EMBL" id="WJXB01000005">
    <property type="protein sequence ID" value="MRN54498.1"/>
    <property type="molecule type" value="Genomic_DNA"/>
</dbReference>
<dbReference type="SUPFAM" id="SSF56281">
    <property type="entry name" value="Metallo-hydrolase/oxidoreductase"/>
    <property type="match status" value="1"/>
</dbReference>
<evidence type="ECO:0000313" key="1">
    <source>
        <dbReference type="EMBL" id="MRN54498.1"/>
    </source>
</evidence>
<accession>A0A7X2H814</accession>